<protein>
    <submittedName>
        <fullName evidence="2">Poly(3-hydroxybutyrate) depolymerase</fullName>
    </submittedName>
</protein>
<dbReference type="InterPro" id="IPR029058">
    <property type="entry name" value="AB_hydrolase_fold"/>
</dbReference>
<sequence>MSQEVFESEQSRTYTLVRPRAVRAGAPLVLVLHGLRDTYDSTRRYCGGSFDRFAARDGAVVAYPDGVDREWNSARKAVMLSRRVKTIDDVGFLRALAEQLVTTWDLSAQPYVVGFSLGGQMAIRLICDAPGLLAGAALISSTLPAPGNRACSSLPPIPVPVLTFHGTADALAPWSGGTVGLRLVPGQRRPFFGKGPHESVPETLEWFARRNGIDGAPVTDWLHTGSGWAGRIAYESPGVPPVTGYTVIGGGHEIPGPRWHRFRPDTEVGGGLIAADAIAEFFGLAHIGPGSLPSS</sequence>
<dbReference type="Proteomes" id="UP000247569">
    <property type="component" value="Unassembled WGS sequence"/>
</dbReference>
<keyword evidence="3" id="KW-1185">Reference proteome</keyword>
<evidence type="ECO:0000313" key="2">
    <source>
        <dbReference type="EMBL" id="PXX53905.1"/>
    </source>
</evidence>
<organism evidence="2 3">
    <name type="scientific">Nocardia tenerifensis</name>
    <dbReference type="NCBI Taxonomy" id="228006"/>
    <lineage>
        <taxon>Bacteria</taxon>
        <taxon>Bacillati</taxon>
        <taxon>Actinomycetota</taxon>
        <taxon>Actinomycetes</taxon>
        <taxon>Mycobacteriales</taxon>
        <taxon>Nocardiaceae</taxon>
        <taxon>Nocardia</taxon>
    </lineage>
</organism>
<name>A0A318KAP1_9NOCA</name>
<comment type="caution">
    <text evidence="2">The sequence shown here is derived from an EMBL/GenBank/DDBJ whole genome shotgun (WGS) entry which is preliminary data.</text>
</comment>
<dbReference type="Gene3D" id="3.40.50.1820">
    <property type="entry name" value="alpha/beta hydrolase"/>
    <property type="match status" value="1"/>
</dbReference>
<keyword evidence="1" id="KW-0732">Signal</keyword>
<proteinExistence type="predicted"/>
<gene>
    <name evidence="2" type="ORF">DFR70_12626</name>
</gene>
<dbReference type="PANTHER" id="PTHR43037:SF1">
    <property type="entry name" value="BLL1128 PROTEIN"/>
    <property type="match status" value="1"/>
</dbReference>
<dbReference type="SUPFAM" id="SSF53474">
    <property type="entry name" value="alpha/beta-Hydrolases"/>
    <property type="match status" value="1"/>
</dbReference>
<evidence type="ECO:0000313" key="3">
    <source>
        <dbReference type="Proteomes" id="UP000247569"/>
    </source>
</evidence>
<dbReference type="AlphaFoldDB" id="A0A318KAP1"/>
<evidence type="ECO:0000256" key="1">
    <source>
        <dbReference type="ARBA" id="ARBA00022729"/>
    </source>
</evidence>
<dbReference type="EMBL" id="QJKF01000026">
    <property type="protein sequence ID" value="PXX53905.1"/>
    <property type="molecule type" value="Genomic_DNA"/>
</dbReference>
<reference evidence="2 3" key="1">
    <citation type="submission" date="2018-05" db="EMBL/GenBank/DDBJ databases">
        <title>Genomic Encyclopedia of Type Strains, Phase IV (KMG-IV): sequencing the most valuable type-strain genomes for metagenomic binning, comparative biology and taxonomic classification.</title>
        <authorList>
            <person name="Goeker M."/>
        </authorList>
    </citation>
    <scope>NUCLEOTIDE SEQUENCE [LARGE SCALE GENOMIC DNA]</scope>
    <source>
        <strain evidence="2 3">DSM 44704</strain>
    </source>
</reference>
<dbReference type="PANTHER" id="PTHR43037">
    <property type="entry name" value="UNNAMED PRODUCT-RELATED"/>
    <property type="match status" value="1"/>
</dbReference>
<accession>A0A318KAP1</accession>
<dbReference type="InterPro" id="IPR050955">
    <property type="entry name" value="Plant_Biomass_Hydrol_Est"/>
</dbReference>